<feature type="signal peptide" evidence="2">
    <location>
        <begin position="1"/>
        <end position="24"/>
    </location>
</feature>
<sequence>MRSLIVKAALTAILITVPLATAFAASHPSRYSHGARAGENDHRTHWARSEPGDDDPLVDPMPMFITDSRMDTILAEISAADGRIAADSGRMMLSAAEVRDLRSQEAAIRRQAIQVALSDGMISRFHYHVIEHQIADLDRAISRKVRHA</sequence>
<dbReference type="RefSeq" id="WP_074065161.1">
    <property type="nucleotide sequence ID" value="NZ_CP017244.1"/>
</dbReference>
<evidence type="ECO:0000256" key="1">
    <source>
        <dbReference type="SAM" id="MobiDB-lite"/>
    </source>
</evidence>
<reference evidence="3 4" key="1">
    <citation type="submission" date="2016-09" db="EMBL/GenBank/DDBJ databases">
        <title>The complete genome sequences of Rhizobium gallicum, symbiovars gallicum and phaseoli, symbionts associated to common bean (Phaseolus vulgaris).</title>
        <authorList>
            <person name="Bustos P."/>
            <person name="Santamaria R.I."/>
            <person name="Perez-Carrascal O.M."/>
            <person name="Juarez S."/>
            <person name="Lozano L."/>
            <person name="Martinez-Flores I."/>
            <person name="Martinez-Romero E."/>
            <person name="Cevallos M."/>
            <person name="Romero D."/>
            <person name="Davila G."/>
            <person name="Gonzalez V."/>
        </authorList>
    </citation>
    <scope>NUCLEOTIDE SEQUENCE [LARGE SCALE GENOMIC DNA]</scope>
    <source>
        <strain evidence="3 4">8C-3</strain>
        <plasmid evidence="4">Plasmid prsp8c3c</plasmid>
    </source>
</reference>
<dbReference type="AlphaFoldDB" id="A0A1L5PGX4"/>
<organism evidence="3 4">
    <name type="scientific">Rhizobium etli 8C-3</name>
    <dbReference type="NCBI Taxonomy" id="538025"/>
    <lineage>
        <taxon>Bacteria</taxon>
        <taxon>Pseudomonadati</taxon>
        <taxon>Pseudomonadota</taxon>
        <taxon>Alphaproteobacteria</taxon>
        <taxon>Hyphomicrobiales</taxon>
        <taxon>Rhizobiaceae</taxon>
        <taxon>Rhizobium/Agrobacterium group</taxon>
        <taxon>Rhizobium</taxon>
    </lineage>
</organism>
<evidence type="ECO:0000313" key="4">
    <source>
        <dbReference type="Proteomes" id="UP000185109"/>
    </source>
</evidence>
<gene>
    <name evidence="3" type="ORF">AM571_PC01700</name>
</gene>
<name>A0A1L5PGX4_RHIET</name>
<feature type="compositionally biased region" description="Basic and acidic residues" evidence="1">
    <location>
        <begin position="36"/>
        <end position="51"/>
    </location>
</feature>
<feature type="region of interest" description="Disordered" evidence="1">
    <location>
        <begin position="30"/>
        <end position="59"/>
    </location>
</feature>
<evidence type="ECO:0000313" key="3">
    <source>
        <dbReference type="EMBL" id="APO79431.1"/>
    </source>
</evidence>
<feature type="chain" id="PRO_5012114651" evidence="2">
    <location>
        <begin position="25"/>
        <end position="148"/>
    </location>
</feature>
<protein>
    <submittedName>
        <fullName evidence="3">Uncharacterized protein</fullName>
    </submittedName>
</protein>
<keyword evidence="2" id="KW-0732">Signal</keyword>
<evidence type="ECO:0000256" key="2">
    <source>
        <dbReference type="SAM" id="SignalP"/>
    </source>
</evidence>
<proteinExistence type="predicted"/>
<geneLocation type="plasmid" evidence="4">
    <name>prsp8c3c</name>
</geneLocation>
<dbReference type="EMBL" id="CP017244">
    <property type="protein sequence ID" value="APO79431.1"/>
    <property type="molecule type" value="Genomic_DNA"/>
</dbReference>
<accession>A0A1L5PGX4</accession>
<dbReference type="Proteomes" id="UP000185109">
    <property type="component" value="Plasmid pRsp8C3c"/>
</dbReference>
<keyword evidence="3" id="KW-0614">Plasmid</keyword>